<organism evidence="1 2">
    <name type="scientific">Vibrio kanaloae</name>
    <dbReference type="NCBI Taxonomy" id="170673"/>
    <lineage>
        <taxon>Bacteria</taxon>
        <taxon>Pseudomonadati</taxon>
        <taxon>Pseudomonadota</taxon>
        <taxon>Gammaproteobacteria</taxon>
        <taxon>Vibrionales</taxon>
        <taxon>Vibrionaceae</taxon>
        <taxon>Vibrio</taxon>
    </lineage>
</organism>
<dbReference type="Proteomes" id="UP000307574">
    <property type="component" value="Unassembled WGS sequence"/>
</dbReference>
<proteinExistence type="predicted"/>
<evidence type="ECO:0000313" key="1">
    <source>
        <dbReference type="EMBL" id="TKF31641.1"/>
    </source>
</evidence>
<name>A0A4U1ZFR3_9VIBR</name>
<dbReference type="RefSeq" id="WP_136980366.1">
    <property type="nucleotide sequence ID" value="NZ_SYUV01000035.1"/>
</dbReference>
<sequence length="60" mass="7121">MEKATQITEQLEKEVESASKNPFASKLMSPLRLFLVWMKLNNQRMADLERQFNERLQHGE</sequence>
<reference evidence="1 2" key="1">
    <citation type="submission" date="2019-04" db="EMBL/GenBank/DDBJ databases">
        <title>A reverse ecology approach based on a biological definition of microbial populations.</title>
        <authorList>
            <person name="Arevalo P."/>
            <person name="Vaninsberghe D."/>
            <person name="Elsherbini J."/>
            <person name="Gore J."/>
            <person name="Polz M."/>
        </authorList>
    </citation>
    <scope>NUCLEOTIDE SEQUENCE [LARGE SCALE GENOMIC DNA]</scope>
    <source>
        <strain evidence="1 2">10N.261.46.F4</strain>
    </source>
</reference>
<gene>
    <name evidence="1" type="ORF">FCV50_11395</name>
</gene>
<evidence type="ECO:0000313" key="2">
    <source>
        <dbReference type="Proteomes" id="UP000307574"/>
    </source>
</evidence>
<dbReference type="AlphaFoldDB" id="A0A4U1ZFR3"/>
<protein>
    <submittedName>
        <fullName evidence="1">Uncharacterized protein</fullName>
    </submittedName>
</protein>
<dbReference type="EMBL" id="SYUV01000035">
    <property type="protein sequence ID" value="TKF31641.1"/>
    <property type="molecule type" value="Genomic_DNA"/>
</dbReference>
<comment type="caution">
    <text evidence="1">The sequence shown here is derived from an EMBL/GenBank/DDBJ whole genome shotgun (WGS) entry which is preliminary data.</text>
</comment>
<accession>A0A4U1ZFR3</accession>